<reference evidence="2 3" key="1">
    <citation type="submission" date="2018-09" db="EMBL/GenBank/DDBJ databases">
        <title>Complete genome sequence of Euzebya sp. DY32-46 isolated from seawater of Pacific Ocean.</title>
        <authorList>
            <person name="Xu L."/>
            <person name="Wu Y.-H."/>
            <person name="Xu X.-W."/>
        </authorList>
    </citation>
    <scope>NUCLEOTIDE SEQUENCE [LARGE SCALE GENOMIC DNA]</scope>
    <source>
        <strain evidence="2 3">DY32-46</strain>
    </source>
</reference>
<dbReference type="EMBL" id="CP031165">
    <property type="protein sequence ID" value="AXV09470.1"/>
    <property type="molecule type" value="Genomic_DNA"/>
</dbReference>
<dbReference type="AlphaFoldDB" id="A0A346Y4S3"/>
<feature type="region of interest" description="Disordered" evidence="1">
    <location>
        <begin position="1"/>
        <end position="50"/>
    </location>
</feature>
<gene>
    <name evidence="2" type="ORF">DVS28_a4812</name>
</gene>
<feature type="compositionally biased region" description="Gly residues" evidence="1">
    <location>
        <begin position="1"/>
        <end position="11"/>
    </location>
</feature>
<protein>
    <submittedName>
        <fullName evidence="2">Uncharacterized protein</fullName>
    </submittedName>
</protein>
<evidence type="ECO:0000313" key="2">
    <source>
        <dbReference type="EMBL" id="AXV09470.1"/>
    </source>
</evidence>
<organism evidence="2 3">
    <name type="scientific">Euzebya pacifica</name>
    <dbReference type="NCBI Taxonomy" id="1608957"/>
    <lineage>
        <taxon>Bacteria</taxon>
        <taxon>Bacillati</taxon>
        <taxon>Actinomycetota</taxon>
        <taxon>Nitriliruptoria</taxon>
        <taxon>Euzebyales</taxon>
    </lineage>
</organism>
<evidence type="ECO:0000313" key="3">
    <source>
        <dbReference type="Proteomes" id="UP000264006"/>
    </source>
</evidence>
<keyword evidence="3" id="KW-1185">Reference proteome</keyword>
<accession>A0A346Y4S3</accession>
<name>A0A346Y4S3_9ACTN</name>
<sequence>MWDEVVGGGVLSGCPGRPLRPRPRPAPYGVRDEVDGTRSLGGLDHLVGTR</sequence>
<proteinExistence type="predicted"/>
<dbReference type="Proteomes" id="UP000264006">
    <property type="component" value="Chromosome"/>
</dbReference>
<evidence type="ECO:0000256" key="1">
    <source>
        <dbReference type="SAM" id="MobiDB-lite"/>
    </source>
</evidence>
<dbReference type="KEGG" id="euz:DVS28_a4812"/>